<comment type="caution">
    <text evidence="2">The sequence shown here is derived from an EMBL/GenBank/DDBJ whole genome shotgun (WGS) entry which is preliminary data.</text>
</comment>
<sequence>MAESLLRTLFPPESRSFAGKRWVNIALRSLHLVGTAGAGAGMLFGVSPAQWQAYLWLTVITGVLMVALQLWSNGVWLLQLRGLAIGVKLLLLVAALRWPQSGPAMLIAVVLLSGVISHAPGDIRYHSPWHGRRLESLGGRG</sequence>
<gene>
    <name evidence="2" type="ORF">DEM34_05245</name>
</gene>
<name>A0A2U2N5C6_9GAMM</name>
<dbReference type="EMBL" id="QFFI01000006">
    <property type="protein sequence ID" value="PWG64292.1"/>
    <property type="molecule type" value="Genomic_DNA"/>
</dbReference>
<dbReference type="RefSeq" id="WP_109676982.1">
    <property type="nucleotide sequence ID" value="NZ_CP086615.1"/>
</dbReference>
<feature type="transmembrane region" description="Helical" evidence="1">
    <location>
        <begin position="53"/>
        <end position="71"/>
    </location>
</feature>
<dbReference type="AlphaFoldDB" id="A0A2U2N5C6"/>
<keyword evidence="1" id="KW-0472">Membrane</keyword>
<keyword evidence="3" id="KW-1185">Reference proteome</keyword>
<accession>A0A2U2N5C6</accession>
<dbReference type="OrthoDB" id="6118617at2"/>
<feature type="transmembrane region" description="Helical" evidence="1">
    <location>
        <begin position="25"/>
        <end position="47"/>
    </location>
</feature>
<reference evidence="2 3" key="1">
    <citation type="submission" date="2018-05" db="EMBL/GenBank/DDBJ databases">
        <title>Spiribacter halobius sp. nov., a moderately halophilic bacterium isolated from marine solar saltern.</title>
        <authorList>
            <person name="Zheng W.-S."/>
            <person name="Lu D.-C."/>
            <person name="Du Z.-J."/>
        </authorList>
    </citation>
    <scope>NUCLEOTIDE SEQUENCE [LARGE SCALE GENOMIC DNA]</scope>
    <source>
        <strain evidence="2 3">E85</strain>
    </source>
</reference>
<keyword evidence="1" id="KW-1133">Transmembrane helix</keyword>
<evidence type="ECO:0000313" key="3">
    <source>
        <dbReference type="Proteomes" id="UP000245474"/>
    </source>
</evidence>
<dbReference type="Proteomes" id="UP000245474">
    <property type="component" value="Unassembled WGS sequence"/>
</dbReference>
<evidence type="ECO:0000256" key="1">
    <source>
        <dbReference type="SAM" id="Phobius"/>
    </source>
</evidence>
<keyword evidence="1" id="KW-0812">Transmembrane</keyword>
<protein>
    <submittedName>
        <fullName evidence="2">Uncharacterized protein</fullName>
    </submittedName>
</protein>
<evidence type="ECO:0000313" key="2">
    <source>
        <dbReference type="EMBL" id="PWG64292.1"/>
    </source>
</evidence>
<proteinExistence type="predicted"/>
<organism evidence="2 3">
    <name type="scientific">Sediminicurvatus halobius</name>
    <dbReference type="NCBI Taxonomy" id="2182432"/>
    <lineage>
        <taxon>Bacteria</taxon>
        <taxon>Pseudomonadati</taxon>
        <taxon>Pseudomonadota</taxon>
        <taxon>Gammaproteobacteria</taxon>
        <taxon>Chromatiales</taxon>
        <taxon>Ectothiorhodospiraceae</taxon>
        <taxon>Sediminicurvatus</taxon>
    </lineage>
</organism>